<evidence type="ECO:0000256" key="15">
    <source>
        <dbReference type="ARBA" id="ARBA00023128"/>
    </source>
</evidence>
<keyword evidence="6 19" id="KW-0349">Heme</keyword>
<evidence type="ECO:0000256" key="8">
    <source>
        <dbReference type="ARBA" id="ARBA00022692"/>
    </source>
</evidence>
<feature type="binding site" description="axial binding residue" evidence="19">
    <location>
        <position position="97"/>
    </location>
    <ligand>
        <name>heme b</name>
        <dbReference type="ChEBI" id="CHEBI:60344"/>
        <label>b566</label>
    </ligand>
    <ligandPart>
        <name>Fe</name>
        <dbReference type="ChEBI" id="CHEBI:18248"/>
    </ligandPart>
</feature>
<dbReference type="CDD" id="cd00284">
    <property type="entry name" value="Cytochrome_b_N"/>
    <property type="match status" value="1"/>
</dbReference>
<reference evidence="23" key="1">
    <citation type="journal article" date="2015" name="Mol. Phylogenet. Evol.">
        <title>Phylogeny and polyploidy: Resolving the classification of cyprinine fishes (Teleostei: Cypriniformes).</title>
        <authorList>
            <person name="Yang L."/>
            <person name="Sado T."/>
            <person name="Vincent Hirt M."/>
            <person name="Pasco-Viel E."/>
            <person name="Arunachalam M."/>
            <person name="Li J."/>
            <person name="Wang X."/>
            <person name="Freyhof J."/>
            <person name="Saitoh K."/>
            <person name="Simons A.M."/>
            <person name="Miya M."/>
            <person name="He S."/>
            <person name="Mayden R.L."/>
        </authorList>
    </citation>
    <scope>NUCLEOTIDE SEQUENCE</scope>
    <source>
        <strain evidence="23">CTOL3268</strain>
    </source>
</reference>
<comment type="similarity">
    <text evidence="17 20">Belongs to the cytochrome b family.</text>
</comment>
<feature type="binding site" description="axial binding residue" evidence="19">
    <location>
        <position position="83"/>
    </location>
    <ligand>
        <name>heme b</name>
        <dbReference type="ChEBI" id="CHEBI:60344"/>
        <label>b562</label>
    </ligand>
    <ligandPart>
        <name>Fe</name>
        <dbReference type="ChEBI" id="CHEBI:18248"/>
    </ligandPart>
</feature>
<evidence type="ECO:0000256" key="7">
    <source>
        <dbReference type="ARBA" id="ARBA00022660"/>
    </source>
</evidence>
<evidence type="ECO:0000256" key="17">
    <source>
        <dbReference type="ARBA" id="ARBA00061233"/>
    </source>
</evidence>
<comment type="subunit">
    <text evidence="3">The cytochrome bc1 complex contains 3 respiratory subunits (MT-CYB, CYC1 and UQCRFS1), 2 core proteins (UQCRC1 and UQCRC2) and probably 6 low-molecular weight proteins.</text>
</comment>
<dbReference type="Pfam" id="PF00033">
    <property type="entry name" value="Cytochrome_B"/>
    <property type="match status" value="1"/>
</dbReference>
<feature type="transmembrane region" description="Helical" evidence="20">
    <location>
        <begin position="115"/>
        <end position="133"/>
    </location>
</feature>
<evidence type="ECO:0000256" key="12">
    <source>
        <dbReference type="ARBA" id="ARBA00022989"/>
    </source>
</evidence>
<comment type="function">
    <text evidence="1 20">Component of the ubiquinol-cytochrome c reductase complex (complex III or cytochrome b-c1 complex) that is part of the mitochondrial respiratory chain. The b-c1 complex mediates electron transfer from ubiquinol to cytochrome c. Contributes to the generation of a proton gradient across the mitochondrial membrane that is then used for ATP synthesis.</text>
</comment>
<dbReference type="CDD" id="cd00290">
    <property type="entry name" value="cytochrome_b_C"/>
    <property type="match status" value="1"/>
</dbReference>
<keyword evidence="15 20" id="KW-0496">Mitochondrion</keyword>
<keyword evidence="7 20" id="KW-0679">Respiratory chain</keyword>
<evidence type="ECO:0000256" key="3">
    <source>
        <dbReference type="ARBA" id="ARBA00011660"/>
    </source>
</evidence>
<evidence type="ECO:0000256" key="6">
    <source>
        <dbReference type="ARBA" id="ARBA00022617"/>
    </source>
</evidence>
<comment type="subcellular location">
    <subcellularLocation>
        <location evidence="2">Mitochondrion inner membrane</location>
        <topology evidence="2">Multi-pass membrane protein</topology>
    </subcellularLocation>
</comment>
<evidence type="ECO:0000256" key="20">
    <source>
        <dbReference type="RuleBase" id="RU362117"/>
    </source>
</evidence>
<keyword evidence="16 20" id="KW-0472">Membrane</keyword>
<comment type="cofactor">
    <cofactor evidence="19">
        <name>heme</name>
        <dbReference type="ChEBI" id="CHEBI:30413"/>
    </cofactor>
    <text evidence="19">Binds 2 heme groups non-covalently.</text>
</comment>
<dbReference type="InterPro" id="IPR005798">
    <property type="entry name" value="Cyt_b/b6_C"/>
</dbReference>
<dbReference type="GO" id="GO:0005743">
    <property type="term" value="C:mitochondrial inner membrane"/>
    <property type="evidence" value="ECO:0007669"/>
    <property type="project" value="UniProtKB-SubCell"/>
</dbReference>
<keyword evidence="9 19" id="KW-0479">Metal-binding</keyword>
<dbReference type="GO" id="GO:0045275">
    <property type="term" value="C:respiratory chain complex III"/>
    <property type="evidence" value="ECO:0007669"/>
    <property type="project" value="InterPro"/>
</dbReference>
<dbReference type="InterPro" id="IPR016174">
    <property type="entry name" value="Di-haem_cyt_TM"/>
</dbReference>
<dbReference type="InterPro" id="IPR036150">
    <property type="entry name" value="Cyt_b/b6_C_sf"/>
</dbReference>
<keyword evidence="12 20" id="KW-1133">Transmembrane helix</keyword>
<evidence type="ECO:0000256" key="2">
    <source>
        <dbReference type="ARBA" id="ARBA00004448"/>
    </source>
</evidence>
<keyword evidence="14" id="KW-0830">Ubiquinone</keyword>
<feature type="binding site" evidence="18">
    <location>
        <position position="201"/>
    </location>
    <ligand>
        <name>a ubiquinone</name>
        <dbReference type="ChEBI" id="CHEBI:16389"/>
    </ligand>
</feature>
<dbReference type="PROSITE" id="PS51003">
    <property type="entry name" value="CYTB_CTER"/>
    <property type="match status" value="1"/>
</dbReference>
<keyword evidence="11 20" id="KW-0249">Electron transport</keyword>
<evidence type="ECO:0000259" key="22">
    <source>
        <dbReference type="PROSITE" id="PS51003"/>
    </source>
</evidence>
<feature type="transmembrane region" description="Helical" evidence="20">
    <location>
        <begin position="29"/>
        <end position="52"/>
    </location>
</feature>
<dbReference type="EMBL" id="KP712241">
    <property type="protein sequence ID" value="AJQ17786.1"/>
    <property type="molecule type" value="Genomic_DNA"/>
</dbReference>
<dbReference type="SUPFAM" id="SSF81648">
    <property type="entry name" value="a domain/subunit of cytochrome bc1 complex (Ubiquinol-cytochrome c reductase)"/>
    <property type="match status" value="1"/>
</dbReference>
<accession>A0A0C5PKS0</accession>
<dbReference type="InterPro" id="IPR030689">
    <property type="entry name" value="Cytochrome_b"/>
</dbReference>
<dbReference type="GO" id="GO:0006122">
    <property type="term" value="P:mitochondrial electron transport, ubiquinol to cytochrome c"/>
    <property type="evidence" value="ECO:0007669"/>
    <property type="project" value="TreeGrafter"/>
</dbReference>
<organism evidence="23">
    <name type="scientific">Gymnodiptychus integrigymnatus</name>
    <dbReference type="NCBI Taxonomy" id="263552"/>
    <lineage>
        <taxon>Eukaryota</taxon>
        <taxon>Metazoa</taxon>
        <taxon>Chordata</taxon>
        <taxon>Craniata</taxon>
        <taxon>Vertebrata</taxon>
        <taxon>Euteleostomi</taxon>
        <taxon>Actinopterygii</taxon>
        <taxon>Neopterygii</taxon>
        <taxon>Teleostei</taxon>
        <taxon>Ostariophysi</taxon>
        <taxon>Cypriniformes</taxon>
        <taxon>Cyprinidae</taxon>
        <taxon>Schizopygopsinae</taxon>
        <taxon>Gymnodiptychus</taxon>
    </lineage>
</organism>
<evidence type="ECO:0000256" key="16">
    <source>
        <dbReference type="ARBA" id="ARBA00023136"/>
    </source>
</evidence>
<feature type="domain" description="Cytochrome b/b6 C-terminal region profile" evidence="22">
    <location>
        <begin position="210"/>
        <end position="378"/>
    </location>
</feature>
<feature type="transmembrane region" description="Helical" evidence="20">
    <location>
        <begin position="178"/>
        <end position="200"/>
    </location>
</feature>
<dbReference type="InterPro" id="IPR048260">
    <property type="entry name" value="Cytochrome_b_C_euk/bac"/>
</dbReference>
<sequence>MASLRKTHPLIKIANSALVDLPAPSNISVWWNFGSLLGLCLVTQILTGLFLAMHYTSDVSTAFSSVVHICRDVNYGWLIRNVHANGASFFFICIYIHIARGLYYGSYIYKETWNIGVVLLLLVMMTAFVGYVLPWGQMSFWGATVITNLLSAVPYVGDILVQWIWGGFSVDNATLTRFFTFHFLFPFMIVAMTILHLLFLHETGSNNPIGLNSDADKIPFHPYFTYKDLLGFVIMLFLLMLLALFSPNFLGDPENFTPANPLVTPPHIKPEWYFLFAYAILRSIPNKLGGVLALMFSILVLMMVPLLHTSKLRGLTFRPITQLLFWTLVADMLILTWIGGMPVEHPFIIIGQVASVLYFALFLIFMPLAGWMENKALE</sequence>
<feature type="transmembrane region" description="Helical" evidence="20">
    <location>
        <begin position="89"/>
        <end position="109"/>
    </location>
</feature>
<dbReference type="PIRSF" id="PIRSF038885">
    <property type="entry name" value="COB"/>
    <property type="match status" value="1"/>
</dbReference>
<evidence type="ECO:0000256" key="11">
    <source>
        <dbReference type="ARBA" id="ARBA00022982"/>
    </source>
</evidence>
<evidence type="ECO:0000256" key="13">
    <source>
        <dbReference type="ARBA" id="ARBA00023004"/>
    </source>
</evidence>
<evidence type="ECO:0000256" key="19">
    <source>
        <dbReference type="PIRSR" id="PIRSR038885-2"/>
    </source>
</evidence>
<comment type="cofactor">
    <cofactor evidence="20">
        <name>heme b</name>
        <dbReference type="ChEBI" id="CHEBI:60344"/>
    </cofactor>
    <text evidence="20">Binds 2 heme groups non-covalently.</text>
</comment>
<evidence type="ECO:0000256" key="14">
    <source>
        <dbReference type="ARBA" id="ARBA00023075"/>
    </source>
</evidence>
<name>A0A0C5PKS0_9TELE</name>
<evidence type="ECO:0000256" key="10">
    <source>
        <dbReference type="ARBA" id="ARBA00022792"/>
    </source>
</evidence>
<keyword evidence="5 20" id="KW-0813">Transport</keyword>
<protein>
    <recommendedName>
        <fullName evidence="4 20">Cytochrome b</fullName>
    </recommendedName>
</protein>
<dbReference type="FunFam" id="1.20.810.10:FF:000002">
    <property type="entry name" value="Cytochrome b"/>
    <property type="match status" value="1"/>
</dbReference>
<feature type="binding site" description="axial binding residue" evidence="19">
    <location>
        <position position="196"/>
    </location>
    <ligand>
        <name>heme b</name>
        <dbReference type="ChEBI" id="CHEBI:60344"/>
        <label>b566</label>
    </ligand>
    <ligandPart>
        <name>Fe</name>
        <dbReference type="ChEBI" id="CHEBI:18248"/>
    </ligandPart>
</feature>
<evidence type="ECO:0000256" key="18">
    <source>
        <dbReference type="PIRSR" id="PIRSR038885-1"/>
    </source>
</evidence>
<feature type="transmembrane region" description="Helical" evidence="20">
    <location>
        <begin position="288"/>
        <end position="308"/>
    </location>
</feature>
<dbReference type="InterPro" id="IPR005797">
    <property type="entry name" value="Cyt_b/b6_N"/>
</dbReference>
<evidence type="ECO:0000256" key="9">
    <source>
        <dbReference type="ARBA" id="ARBA00022723"/>
    </source>
</evidence>
<dbReference type="GO" id="GO:0016491">
    <property type="term" value="F:oxidoreductase activity"/>
    <property type="evidence" value="ECO:0007669"/>
    <property type="project" value="UniProtKB-UniRule"/>
</dbReference>
<dbReference type="Gene3D" id="1.20.810.10">
    <property type="entry name" value="Cytochrome Bc1 Complex, Chain C"/>
    <property type="match status" value="1"/>
</dbReference>
<dbReference type="PANTHER" id="PTHR19271">
    <property type="entry name" value="CYTOCHROME B"/>
    <property type="match status" value="1"/>
</dbReference>
<dbReference type="PANTHER" id="PTHR19271:SF16">
    <property type="entry name" value="CYTOCHROME B"/>
    <property type="match status" value="1"/>
</dbReference>
<feature type="transmembrane region" description="Helical" evidence="20">
    <location>
        <begin position="145"/>
        <end position="166"/>
    </location>
</feature>
<evidence type="ECO:0000256" key="1">
    <source>
        <dbReference type="ARBA" id="ARBA00002566"/>
    </source>
</evidence>
<dbReference type="Pfam" id="PF00032">
    <property type="entry name" value="Cytochrom_B_C"/>
    <property type="match status" value="1"/>
</dbReference>
<dbReference type="InterPro" id="IPR048259">
    <property type="entry name" value="Cytochrome_b_N_euk/bac"/>
</dbReference>
<dbReference type="GO" id="GO:0008121">
    <property type="term" value="F:quinol-cytochrome-c reductase activity"/>
    <property type="evidence" value="ECO:0007669"/>
    <property type="project" value="InterPro"/>
</dbReference>
<proteinExistence type="inferred from homology"/>
<dbReference type="AlphaFoldDB" id="A0A0C5PKS0"/>
<dbReference type="GO" id="GO:0046872">
    <property type="term" value="F:metal ion binding"/>
    <property type="evidence" value="ECO:0007669"/>
    <property type="project" value="UniProtKB-UniRule"/>
</dbReference>
<evidence type="ECO:0000256" key="5">
    <source>
        <dbReference type="ARBA" id="ARBA00022448"/>
    </source>
</evidence>
<evidence type="ECO:0000256" key="4">
    <source>
        <dbReference type="ARBA" id="ARBA00013531"/>
    </source>
</evidence>
<feature type="transmembrane region" description="Helical" evidence="20">
    <location>
        <begin position="229"/>
        <end position="250"/>
    </location>
</feature>
<dbReference type="SUPFAM" id="SSF81342">
    <property type="entry name" value="Transmembrane di-heme cytochromes"/>
    <property type="match status" value="1"/>
</dbReference>
<feature type="binding site" description="axial binding residue" evidence="19">
    <location>
        <position position="182"/>
    </location>
    <ligand>
        <name>heme b</name>
        <dbReference type="ChEBI" id="CHEBI:60344"/>
        <label>b562</label>
    </ligand>
    <ligandPart>
        <name>Fe</name>
        <dbReference type="ChEBI" id="CHEBI:18248"/>
    </ligandPart>
</feature>
<feature type="transmembrane region" description="Helical" evidence="20">
    <location>
        <begin position="346"/>
        <end position="369"/>
    </location>
</feature>
<dbReference type="PROSITE" id="PS51002">
    <property type="entry name" value="CYTB_NTER"/>
    <property type="match status" value="1"/>
</dbReference>
<feature type="domain" description="Cytochrome b/b6 N-terminal region profile" evidence="21">
    <location>
        <begin position="1"/>
        <end position="209"/>
    </location>
</feature>
<keyword evidence="13 19" id="KW-0408">Iron</keyword>
<geneLocation type="mitochondrion" evidence="23"/>
<keyword evidence="8 20" id="KW-0812">Transmembrane</keyword>
<evidence type="ECO:0000313" key="23">
    <source>
        <dbReference type="EMBL" id="AJQ17786.1"/>
    </source>
</evidence>
<keyword evidence="10" id="KW-0999">Mitochondrion inner membrane</keyword>
<feature type="transmembrane region" description="Helical" evidence="20">
    <location>
        <begin position="320"/>
        <end position="340"/>
    </location>
</feature>
<evidence type="ECO:0000259" key="21">
    <source>
        <dbReference type="PROSITE" id="PS51002"/>
    </source>
</evidence>
<dbReference type="InterPro" id="IPR027387">
    <property type="entry name" value="Cytb/b6-like_sf"/>
</dbReference>